<organism evidence="2 4">
    <name type="scientific">Jannaschia seohaensis</name>
    <dbReference type="NCBI Taxonomy" id="475081"/>
    <lineage>
        <taxon>Bacteria</taxon>
        <taxon>Pseudomonadati</taxon>
        <taxon>Pseudomonadota</taxon>
        <taxon>Alphaproteobacteria</taxon>
        <taxon>Rhodobacterales</taxon>
        <taxon>Roseobacteraceae</taxon>
        <taxon>Jannaschia</taxon>
    </lineage>
</organism>
<name>A0A2Y9ABQ8_9RHOB</name>
<keyword evidence="3" id="KW-1185">Reference proteome</keyword>
<gene>
    <name evidence="1" type="ORF">BCF38_102671</name>
    <name evidence="2" type="ORF">SAMN05421539_102671</name>
</gene>
<dbReference type="RefSeq" id="WP_109563724.1">
    <property type="nucleotide sequence ID" value="NZ_QGDJ01000002.1"/>
</dbReference>
<dbReference type="Proteomes" id="UP000245839">
    <property type="component" value="Unassembled WGS sequence"/>
</dbReference>
<evidence type="ECO:0000313" key="2">
    <source>
        <dbReference type="EMBL" id="SSA42024.1"/>
    </source>
</evidence>
<evidence type="ECO:0000313" key="4">
    <source>
        <dbReference type="Proteomes" id="UP000251571"/>
    </source>
</evidence>
<dbReference type="EMBL" id="QGDJ01000002">
    <property type="protein sequence ID" value="PWJ21418.1"/>
    <property type="molecule type" value="Genomic_DNA"/>
</dbReference>
<evidence type="ECO:0000313" key="3">
    <source>
        <dbReference type="Proteomes" id="UP000245839"/>
    </source>
</evidence>
<dbReference type="AlphaFoldDB" id="A0A2Y9ABQ8"/>
<protein>
    <submittedName>
        <fullName evidence="2">Uncharacterized protein</fullName>
    </submittedName>
</protein>
<dbReference type="OrthoDB" id="2375382at2"/>
<reference evidence="1 3" key="2">
    <citation type="submission" date="2018-03" db="EMBL/GenBank/DDBJ databases">
        <title>Genomic Encyclopedia of Archaeal and Bacterial Type Strains, Phase II (KMG-II): from individual species to whole genera.</title>
        <authorList>
            <person name="Goeker M."/>
        </authorList>
    </citation>
    <scope>NUCLEOTIDE SEQUENCE [LARGE SCALE GENOMIC DNA]</scope>
    <source>
        <strain evidence="1 3">DSM 25227</strain>
    </source>
</reference>
<proteinExistence type="predicted"/>
<dbReference type="EMBL" id="UETC01000002">
    <property type="protein sequence ID" value="SSA42024.1"/>
    <property type="molecule type" value="Genomic_DNA"/>
</dbReference>
<evidence type="ECO:0000313" key="1">
    <source>
        <dbReference type="EMBL" id="PWJ21418.1"/>
    </source>
</evidence>
<sequence>MAANRRRLEIVSGDRDTPQTHLRQARIVLLSADGIGTNAIVAAIGIAKTRSGAGRNGSRKYGVDGLRCDRSRPPVRARVADRIDDARVAWFLSNNR</sequence>
<dbReference type="Proteomes" id="UP000251571">
    <property type="component" value="Unassembled WGS sequence"/>
</dbReference>
<reference evidence="2 4" key="1">
    <citation type="submission" date="2016-10" db="EMBL/GenBank/DDBJ databases">
        <authorList>
            <person name="Cai Z."/>
        </authorList>
    </citation>
    <scope>NUCLEOTIDE SEQUENCE [LARGE SCALE GENOMIC DNA]</scope>
    <source>
        <strain evidence="2 4">DSM 25227</strain>
    </source>
</reference>
<accession>A0A2Y9ABQ8</accession>